<keyword evidence="10 13" id="KW-0539">Nucleus</keyword>
<dbReference type="PANTHER" id="PTHR11006">
    <property type="entry name" value="PROTEIN ARGININE N-METHYLTRANSFERASE"/>
    <property type="match status" value="1"/>
</dbReference>
<keyword evidence="9 13" id="KW-0804">Transcription</keyword>
<dbReference type="STRING" id="9009.A0A226MD25"/>
<keyword evidence="5" id="KW-0677">Repeat</keyword>
<dbReference type="InterPro" id="IPR025799">
    <property type="entry name" value="Arg_MeTrfase"/>
</dbReference>
<evidence type="ECO:0000256" key="3">
    <source>
        <dbReference type="ARBA" id="ARBA00022679"/>
    </source>
</evidence>
<evidence type="ECO:0000256" key="13">
    <source>
        <dbReference type="PIRNR" id="PIRNR036946"/>
    </source>
</evidence>
<keyword evidence="2 13" id="KW-0489">Methyltransferase</keyword>
<proteinExistence type="inferred from homology"/>
<evidence type="ECO:0000256" key="12">
    <source>
        <dbReference type="ARBA" id="ARBA00048213"/>
    </source>
</evidence>
<dbReference type="InterPro" id="IPR029063">
    <property type="entry name" value="SAM-dependent_MTases_sf"/>
</dbReference>
<accession>A0A226MD25</accession>
<sequence>MKTFCGRANPTTGALEWVEEDEDYDYHQEIARSRYADMLHDKDRNMKYYQGIRAAVSRVKGRGEKAIVLDIGTGTGLLSMMAATAGADFCYAIEVFKPMANAAVKIVEKNGFRDKIKVINKHSTEVTVGPDGDMQCRANILVTELFDTELIGEGALPTYEHAHKYLVQEGCEAVPHRATVYVQLVESRRMWSWNKLFPVRVEAEDGEKIIVSPSEMENCPGVPSVCDIQLNQMPSSDFTILSEVVTMFSVDFSKPVRSASTSYRVQLEPVKSGKAQIVLSWWDIDMDPSGTINCTMAPYWVKPTSAFQWRDHWMQCVYFLPHEEWVLQGEKVLLTACRDEYSVWYTLRKAREEEENKADVRVESPVCRCQAHLLWNRPRFGELNDQNRTRQYIKSLMSVLRTDSICLCISDGSLLPVLAHYLGAEKVQYFLLGWFFFLPSVLAWCFQTCHTPVQSLFSDKQERGSQCVEREVKLVTLNTRKITVFTLENSAVSCSVMKKFFKANHLEDKIKIVEARPELLTSSHLEDKKISVLVGEPFFTTSLLPWHNLYFWYARTAVSEHLANDVTVLPQSAALHMMVVEFQDLWRIRSPCGTCEGFDVQTMDDMIKNSLNFRESKEAEPHPLWEYPCKSLSDPQEVLLFDFRKTVPQHCLSTEGSVNLLRKGKSHGAVLWMEYHLTADISVSTGLMQISNEKGNCEWNPHCKQAVYFFSSVIESETLAVLPTAVTYAINFDTKTGEIAMDFKLL</sequence>
<keyword evidence="3 13" id="KW-0808">Transferase</keyword>
<evidence type="ECO:0000256" key="1">
    <source>
        <dbReference type="ARBA" id="ARBA00022490"/>
    </source>
</evidence>
<dbReference type="InterPro" id="IPR055135">
    <property type="entry name" value="PRMT_dom"/>
</dbReference>
<dbReference type="SUPFAM" id="SSF53335">
    <property type="entry name" value="S-adenosyl-L-methionine-dependent methyltransferases"/>
    <property type="match status" value="2"/>
</dbReference>
<dbReference type="GO" id="GO:0035241">
    <property type="term" value="F:protein-arginine omega-N monomethyltransferase activity"/>
    <property type="evidence" value="ECO:0007669"/>
    <property type="project" value="UniProtKB-EC"/>
</dbReference>
<dbReference type="GO" id="GO:0030154">
    <property type="term" value="P:cell differentiation"/>
    <property type="evidence" value="ECO:0007669"/>
    <property type="project" value="UniProtKB-KW"/>
</dbReference>
<evidence type="ECO:0000256" key="5">
    <source>
        <dbReference type="ARBA" id="ARBA00022737"/>
    </source>
</evidence>
<dbReference type="PANTHER" id="PTHR11006:SF4">
    <property type="entry name" value="PROTEIN ARGININE N-METHYLTRANSFERASE 7"/>
    <property type="match status" value="1"/>
</dbReference>
<dbReference type="Pfam" id="PF22528">
    <property type="entry name" value="PRMT_C"/>
    <property type="match status" value="2"/>
</dbReference>
<dbReference type="FunFam" id="2.70.160.11:FF:000010">
    <property type="entry name" value="Protein arginine N-methyltransferase"/>
    <property type="match status" value="1"/>
</dbReference>
<comment type="similarity">
    <text evidence="13">Belongs to the class I-like SAM-binding methyltransferase superfamily. Protein arginine N-methyltransferase family. PRMT7 subfamily.</text>
</comment>
<evidence type="ECO:0000256" key="4">
    <source>
        <dbReference type="ARBA" id="ARBA00022691"/>
    </source>
</evidence>
<dbReference type="Gene3D" id="2.70.160.11">
    <property type="entry name" value="Hnrnp arginine n-methyltransferase1"/>
    <property type="match status" value="2"/>
</dbReference>
<protein>
    <recommendedName>
        <fullName evidence="13">Protein arginine N-methyltransferase</fullName>
        <ecNumber evidence="13">2.1.1.321</ecNumber>
    </recommendedName>
</protein>
<dbReference type="GO" id="GO:0044020">
    <property type="term" value="F:histone H4R3 methyltransferase activity"/>
    <property type="evidence" value="ECO:0007669"/>
    <property type="project" value="UniProtKB-UniRule"/>
</dbReference>
<dbReference type="FunFam" id="3.40.50.150:FF:000070">
    <property type="entry name" value="Protein arginine N-methyltransferase 7"/>
    <property type="match status" value="1"/>
</dbReference>
<dbReference type="PROSITE" id="PS51678">
    <property type="entry name" value="SAM_MT_PRMT"/>
    <property type="match status" value="2"/>
</dbReference>
<comment type="function">
    <text evidence="11 13">Arginine methyltransferase that can both catalyze the formation of omega-N monomethylarginine (MMA) and symmetrical dimethylarginine (sDMA), with a preference for the formation of MMA. Specifically mediates the symmetrical dimethylation of arginine residues in the small nuclear ribonucleoproteins Sm D1 (SNRPD1) and Sm D3 (SNRPD3); such methylation being required for the assembly and biogenesis of snRNP core particles. Specifically mediates the symmetric dimethylation of histone H4 'Arg-3' to form H4R3me2s. Plays a role in gene imprinting by being recruited by CTCFL at the H19 imprinted control region (ICR) and methylating histone H4 to form H4R3me2s, possibly leading to recruit DNA methyltransferases at these sites. May also play a role in embryonic stem cell (ESC) pluripotency. Also able to mediate the arginine methylation of histone H2A and myelin basic protein (MBP) in vitro; the relevance of such results is however unclear in vivo.</text>
</comment>
<dbReference type="GO" id="GO:0000387">
    <property type="term" value="P:spliceosomal snRNP assembly"/>
    <property type="evidence" value="ECO:0007669"/>
    <property type="project" value="UniProtKB-UniRule"/>
</dbReference>
<dbReference type="Gene3D" id="3.40.50.150">
    <property type="entry name" value="Vaccinia Virus protein VP39"/>
    <property type="match status" value="3"/>
</dbReference>
<keyword evidence="8 13" id="KW-0805">Transcription regulation</keyword>
<name>A0A226MD25_CALSU</name>
<dbReference type="Pfam" id="PF06325">
    <property type="entry name" value="PrmA"/>
    <property type="match status" value="1"/>
</dbReference>
<evidence type="ECO:0000256" key="2">
    <source>
        <dbReference type="ARBA" id="ARBA00022603"/>
    </source>
</evidence>
<feature type="domain" description="Protein arginine N-methyltransferase" evidence="14">
    <location>
        <begin position="571"/>
        <end position="731"/>
    </location>
</feature>
<evidence type="ECO:0000256" key="9">
    <source>
        <dbReference type="ARBA" id="ARBA00023163"/>
    </source>
</evidence>
<evidence type="ECO:0000256" key="10">
    <source>
        <dbReference type="ARBA" id="ARBA00023242"/>
    </source>
</evidence>
<dbReference type="AlphaFoldDB" id="A0A226MD25"/>
<keyword evidence="4 13" id="KW-0949">S-adenosyl-L-methionine</keyword>
<comment type="subcellular location">
    <subcellularLocation>
        <location evidence="13">Cytoplasm</location>
        <location evidence="13">Cytosol</location>
    </subcellularLocation>
    <subcellularLocation>
        <location evidence="13">Nucleus</location>
    </subcellularLocation>
</comment>
<dbReference type="EC" id="2.1.1.321" evidence="13"/>
<evidence type="ECO:0000256" key="7">
    <source>
        <dbReference type="ARBA" id="ARBA00022853"/>
    </source>
</evidence>
<keyword evidence="1 13" id="KW-0963">Cytoplasm</keyword>
<keyword evidence="6 13" id="KW-0221">Differentiation</keyword>
<dbReference type="OrthoDB" id="412876at2759"/>
<comment type="caution">
    <text evidence="15">The sequence shown here is derived from an EMBL/GenBank/DDBJ whole genome shotgun (WGS) entry which is preliminary data.</text>
</comment>
<organism evidence="15 16">
    <name type="scientific">Callipepla squamata</name>
    <name type="common">Scaled quail</name>
    <dbReference type="NCBI Taxonomy" id="9009"/>
    <lineage>
        <taxon>Eukaryota</taxon>
        <taxon>Metazoa</taxon>
        <taxon>Chordata</taxon>
        <taxon>Craniata</taxon>
        <taxon>Vertebrata</taxon>
        <taxon>Euteleostomi</taxon>
        <taxon>Archelosauria</taxon>
        <taxon>Archosauria</taxon>
        <taxon>Dinosauria</taxon>
        <taxon>Saurischia</taxon>
        <taxon>Theropoda</taxon>
        <taxon>Coelurosauria</taxon>
        <taxon>Aves</taxon>
        <taxon>Neognathae</taxon>
        <taxon>Galloanserae</taxon>
        <taxon>Galliformes</taxon>
        <taxon>Odontophoridae</taxon>
        <taxon>Callipepla</taxon>
    </lineage>
</organism>
<dbReference type="GO" id="GO:0005634">
    <property type="term" value="C:nucleus"/>
    <property type="evidence" value="ECO:0007669"/>
    <property type="project" value="UniProtKB-SubCell"/>
</dbReference>
<evidence type="ECO:0000313" key="15">
    <source>
        <dbReference type="EMBL" id="OXB53186.1"/>
    </source>
</evidence>
<reference evidence="15 16" key="1">
    <citation type="submission" date="2016-07" db="EMBL/GenBank/DDBJ databases">
        <title>Disparate Historic Effective Population Sizes Predicted by Modern Levels of Genome Diversity for the Scaled Quail (Callipepla squamata) and the Northern Bobwhite (Colinus virginianus): Inferences from First and Second Generation Draft Genome Assemblies for Sympatric New World Quail.</title>
        <authorList>
            <person name="Oldeschulte D.L."/>
            <person name="Halley Y.A."/>
            <person name="Bhattarai E.K."/>
            <person name="Brashear W.A."/>
            <person name="Hill J."/>
            <person name="Metz R.P."/>
            <person name="Johnson C.D."/>
            <person name="Rollins D."/>
            <person name="Peterson M.J."/>
            <person name="Bickhart D.M."/>
            <person name="Decker J.E."/>
            <person name="Seabury C.M."/>
        </authorList>
    </citation>
    <scope>NUCLEOTIDE SEQUENCE [LARGE SCALE GENOMIC DNA]</scope>
    <source>
        <strain evidence="15 16">Texas</strain>
        <tissue evidence="15">Leg muscle</tissue>
    </source>
</reference>
<dbReference type="FunFam" id="3.40.50.150:FF:000071">
    <property type="entry name" value="Protein arginine N-methyltransferase 7"/>
    <property type="match status" value="1"/>
</dbReference>
<evidence type="ECO:0000256" key="8">
    <source>
        <dbReference type="ARBA" id="ARBA00023015"/>
    </source>
</evidence>
<dbReference type="Proteomes" id="UP000198323">
    <property type="component" value="Unassembled WGS sequence"/>
</dbReference>
<dbReference type="FunFam" id="2.70.160.11:FF:000004">
    <property type="entry name" value="Protein arginine N-methyltransferase 7"/>
    <property type="match status" value="1"/>
</dbReference>
<evidence type="ECO:0000256" key="11">
    <source>
        <dbReference type="ARBA" id="ARBA00025570"/>
    </source>
</evidence>
<gene>
    <name evidence="15" type="ORF">ASZ78_001297</name>
</gene>
<evidence type="ECO:0000259" key="14">
    <source>
        <dbReference type="Pfam" id="PF22528"/>
    </source>
</evidence>
<dbReference type="EMBL" id="MCFN01001374">
    <property type="protein sequence ID" value="OXB53186.1"/>
    <property type="molecule type" value="Genomic_DNA"/>
</dbReference>
<keyword evidence="16" id="KW-1185">Reference proteome</keyword>
<comment type="catalytic activity">
    <reaction evidence="12 13">
        <text>L-arginyl-[protein] + S-adenosyl-L-methionine = N(omega)-methyl-L-arginyl-[protein] + S-adenosyl-L-homocysteine + H(+)</text>
        <dbReference type="Rhea" id="RHEA:48100"/>
        <dbReference type="Rhea" id="RHEA-COMP:10532"/>
        <dbReference type="Rhea" id="RHEA-COMP:11990"/>
        <dbReference type="ChEBI" id="CHEBI:15378"/>
        <dbReference type="ChEBI" id="CHEBI:29965"/>
        <dbReference type="ChEBI" id="CHEBI:57856"/>
        <dbReference type="ChEBI" id="CHEBI:59789"/>
        <dbReference type="ChEBI" id="CHEBI:65280"/>
        <dbReference type="EC" id="2.1.1.321"/>
    </reaction>
</comment>
<dbReference type="CDD" id="cd02440">
    <property type="entry name" value="AdoMet_MTases"/>
    <property type="match status" value="1"/>
</dbReference>
<dbReference type="PIRSF" id="PIRSF036946">
    <property type="entry name" value="Arg_N-mtase"/>
    <property type="match status" value="1"/>
</dbReference>
<dbReference type="InterPro" id="IPR014644">
    <property type="entry name" value="MeTrfase_PRMT7"/>
</dbReference>
<evidence type="ECO:0000256" key="6">
    <source>
        <dbReference type="ARBA" id="ARBA00022782"/>
    </source>
</evidence>
<dbReference type="GO" id="GO:0032259">
    <property type="term" value="P:methylation"/>
    <property type="evidence" value="ECO:0007669"/>
    <property type="project" value="UniProtKB-KW"/>
</dbReference>
<evidence type="ECO:0000313" key="16">
    <source>
        <dbReference type="Proteomes" id="UP000198323"/>
    </source>
</evidence>
<dbReference type="GO" id="GO:0005829">
    <property type="term" value="C:cytosol"/>
    <property type="evidence" value="ECO:0007669"/>
    <property type="project" value="UniProtKB-SubCell"/>
</dbReference>
<keyword evidence="7 13" id="KW-0156">Chromatin regulator</keyword>
<feature type="domain" description="Protein arginine N-methyltransferase" evidence="14">
    <location>
        <begin position="176"/>
        <end position="336"/>
    </location>
</feature>